<gene>
    <name evidence="2" type="ORF">HNR48_003173</name>
</gene>
<evidence type="ECO:0008006" key="4">
    <source>
        <dbReference type="Google" id="ProtNLM"/>
    </source>
</evidence>
<protein>
    <recommendedName>
        <fullName evidence="4">Solute-binding protein family 3/N-terminal domain-containing protein</fullName>
    </recommendedName>
</protein>
<dbReference type="RefSeq" id="WP_166845009.1">
    <property type="nucleotide sequence ID" value="NZ_JAAONY010000002.1"/>
</dbReference>
<proteinExistence type="predicted"/>
<sequence length="270" mass="30371">MKIKLTRIIVASCFLLMAMKAWSQDSKDTPQGHELLQMVVTNIAPWGSLNKGMPEGLYVNLLQDIGREWGKAYQLKVMPYARVVRDIEMGKADLSVLFDSPGAEAAGHRILPLPPVDVIVVMRDDLELKDLETRPEIKIGRLRLGFYGEKSLRVREEQWLSINSIAQGVGMLERKRLHMLVTTAPAYKYALRRLNIDGVDGVRAVHVDSVRGSIFLSRLSELPLERVKAAAKRAMVRHWDELQAISQLHNASNVLHDASLDYETPTLAGR</sequence>
<accession>A0A7X0MWX6</accession>
<keyword evidence="3" id="KW-1185">Reference proteome</keyword>
<dbReference type="SUPFAM" id="SSF53850">
    <property type="entry name" value="Periplasmic binding protein-like II"/>
    <property type="match status" value="1"/>
</dbReference>
<dbReference type="Gene3D" id="3.40.190.10">
    <property type="entry name" value="Periplasmic binding protein-like II"/>
    <property type="match status" value="2"/>
</dbReference>
<dbReference type="AlphaFoldDB" id="A0A7X0MWX6"/>
<dbReference type="InParanoid" id="A0A7X0MWX6"/>
<comment type="caution">
    <text evidence="2">The sequence shown here is derived from an EMBL/GenBank/DDBJ whole genome shotgun (WGS) entry which is preliminary data.</text>
</comment>
<evidence type="ECO:0000313" key="3">
    <source>
        <dbReference type="Proteomes" id="UP000528457"/>
    </source>
</evidence>
<evidence type="ECO:0000313" key="2">
    <source>
        <dbReference type="EMBL" id="MBB6522888.1"/>
    </source>
</evidence>
<feature type="chain" id="PRO_5031323019" description="Solute-binding protein family 3/N-terminal domain-containing protein" evidence="1">
    <location>
        <begin position="24"/>
        <end position="270"/>
    </location>
</feature>
<organism evidence="2 3">
    <name type="scientific">Pseudoteredinibacter isoporae</name>
    <dbReference type="NCBI Taxonomy" id="570281"/>
    <lineage>
        <taxon>Bacteria</taxon>
        <taxon>Pseudomonadati</taxon>
        <taxon>Pseudomonadota</taxon>
        <taxon>Gammaproteobacteria</taxon>
        <taxon>Cellvibrionales</taxon>
        <taxon>Cellvibrionaceae</taxon>
        <taxon>Pseudoteredinibacter</taxon>
    </lineage>
</organism>
<dbReference type="Proteomes" id="UP000528457">
    <property type="component" value="Unassembled WGS sequence"/>
</dbReference>
<feature type="signal peptide" evidence="1">
    <location>
        <begin position="1"/>
        <end position="23"/>
    </location>
</feature>
<dbReference type="EMBL" id="JACHHT010000002">
    <property type="protein sequence ID" value="MBB6522888.1"/>
    <property type="molecule type" value="Genomic_DNA"/>
</dbReference>
<reference evidence="2 3" key="1">
    <citation type="submission" date="2020-08" db="EMBL/GenBank/DDBJ databases">
        <title>Genomic Encyclopedia of Type Strains, Phase IV (KMG-IV): sequencing the most valuable type-strain genomes for metagenomic binning, comparative biology and taxonomic classification.</title>
        <authorList>
            <person name="Goeker M."/>
        </authorList>
    </citation>
    <scope>NUCLEOTIDE SEQUENCE [LARGE SCALE GENOMIC DNA]</scope>
    <source>
        <strain evidence="2 3">DSM 22368</strain>
    </source>
</reference>
<name>A0A7X0MWX6_9GAMM</name>
<keyword evidence="1" id="KW-0732">Signal</keyword>
<evidence type="ECO:0000256" key="1">
    <source>
        <dbReference type="SAM" id="SignalP"/>
    </source>
</evidence>